<evidence type="ECO:0000313" key="4">
    <source>
        <dbReference type="Proteomes" id="UP000294739"/>
    </source>
</evidence>
<dbReference type="InParanoid" id="A0A4R5DHL2"/>
<feature type="coiled-coil region" evidence="1">
    <location>
        <begin position="381"/>
        <end position="415"/>
    </location>
</feature>
<feature type="compositionally biased region" description="Polar residues" evidence="2">
    <location>
        <begin position="313"/>
        <end position="322"/>
    </location>
</feature>
<keyword evidence="1" id="KW-0175">Coiled coil</keyword>
<dbReference type="EMBL" id="SMKZ01000005">
    <property type="protein sequence ID" value="TDE13572.1"/>
    <property type="molecule type" value="Genomic_DNA"/>
</dbReference>
<evidence type="ECO:0000256" key="1">
    <source>
        <dbReference type="SAM" id="Coils"/>
    </source>
</evidence>
<reference evidence="3 4" key="1">
    <citation type="submission" date="2019-03" db="EMBL/GenBank/DDBJ databases">
        <title>Draft genome sequences of novel Actinobacteria.</title>
        <authorList>
            <person name="Sahin N."/>
            <person name="Ay H."/>
            <person name="Saygin H."/>
        </authorList>
    </citation>
    <scope>NUCLEOTIDE SEQUENCE [LARGE SCALE GENOMIC DNA]</scope>
    <source>
        <strain evidence="3 4">5K138</strain>
    </source>
</reference>
<organism evidence="3 4">
    <name type="scientific">Jiangella asiatica</name>
    <dbReference type="NCBI Taxonomy" id="2530372"/>
    <lineage>
        <taxon>Bacteria</taxon>
        <taxon>Bacillati</taxon>
        <taxon>Actinomycetota</taxon>
        <taxon>Actinomycetes</taxon>
        <taxon>Jiangellales</taxon>
        <taxon>Jiangellaceae</taxon>
        <taxon>Jiangella</taxon>
    </lineage>
</organism>
<evidence type="ECO:0000313" key="3">
    <source>
        <dbReference type="EMBL" id="TDE13572.1"/>
    </source>
</evidence>
<dbReference type="AlphaFoldDB" id="A0A4R5DHL2"/>
<proteinExistence type="predicted"/>
<name>A0A4R5DHL2_9ACTN</name>
<protein>
    <submittedName>
        <fullName evidence="3">Uncharacterized protein</fullName>
    </submittedName>
</protein>
<gene>
    <name evidence="3" type="ORF">E1269_05965</name>
</gene>
<dbReference type="RefSeq" id="WP_131892366.1">
    <property type="nucleotide sequence ID" value="NZ_SMKZ01000005.1"/>
</dbReference>
<feature type="region of interest" description="Disordered" evidence="2">
    <location>
        <begin position="313"/>
        <end position="343"/>
    </location>
</feature>
<comment type="caution">
    <text evidence="3">The sequence shown here is derived from an EMBL/GenBank/DDBJ whole genome shotgun (WGS) entry which is preliminary data.</text>
</comment>
<evidence type="ECO:0000256" key="2">
    <source>
        <dbReference type="SAM" id="MobiDB-lite"/>
    </source>
</evidence>
<keyword evidence="4" id="KW-1185">Reference proteome</keyword>
<dbReference type="Proteomes" id="UP000294739">
    <property type="component" value="Unassembled WGS sequence"/>
</dbReference>
<accession>A0A4R5DHL2</accession>
<sequence>MSVGFRSFLTIEAGSYLGTVIEHLDRWSRFKEIDIPAGAPGRYVLDPDDIITIARHHESGRSVYRWRRLHPFARGMNEIWRTTITAVEVQDAPGWLWTEIEVADDESDRPARVPFMSVPSVLRELLAELPCRDGLVPTSTKPTWVGPDDLPDLMDYLADDTRLGPVYVARQGARDADGFHAWATDVMWEVVGLGNAFLLGASVEQEFNDMVGELHSIPEGAIRTYLPGVDLDDPRDPRRHQILGSVRIDRSGPRRLAYIFGLSQRDRGILALLPAEAWEVERMLLAGEAAEYYGTAPDLRIVPNGAPLNGASSNGVAQNGVTPNGVAPNGVSPNGVAPNGVARDASKLVPDGASFGHVAAAEPVPARGRDGAGQPASILSRRGQHRRLVELLEENEHLRAEVERLQGAMRAYQHSDVAVLAALETLEAEVKSLRHRLGLDATRGAPQLNAS</sequence>
<dbReference type="OrthoDB" id="3246562at2"/>